<feature type="compositionally biased region" description="Basic residues" evidence="1">
    <location>
        <begin position="115"/>
        <end position="126"/>
    </location>
</feature>
<organism evidence="2 3">
    <name type="scientific">Actinomadura parmotrematis</name>
    <dbReference type="NCBI Taxonomy" id="2864039"/>
    <lineage>
        <taxon>Bacteria</taxon>
        <taxon>Bacillati</taxon>
        <taxon>Actinomycetota</taxon>
        <taxon>Actinomycetes</taxon>
        <taxon>Streptosporangiales</taxon>
        <taxon>Thermomonosporaceae</taxon>
        <taxon>Actinomadura</taxon>
    </lineage>
</organism>
<keyword evidence="3" id="KW-1185">Reference proteome</keyword>
<evidence type="ECO:0000256" key="1">
    <source>
        <dbReference type="SAM" id="MobiDB-lite"/>
    </source>
</evidence>
<evidence type="ECO:0000313" key="2">
    <source>
        <dbReference type="EMBL" id="MBW8481915.1"/>
    </source>
</evidence>
<sequence>MSEDDATVEAVGKVGEALETVERARGHLYAFHQLMGTADLALGEAVEMLAQAGHAEQAAVLDREIVGRNVLDGRWTFQVVEEYDATYYGPFKDLERRVREDLVGEGRHPYEARMKERRRTRGHPRHTAAPGAAEDG</sequence>
<gene>
    <name evidence="2" type="ORF">K1Y72_06025</name>
</gene>
<proteinExistence type="predicted"/>
<dbReference type="EMBL" id="JAIBOA010000003">
    <property type="protein sequence ID" value="MBW8481915.1"/>
    <property type="molecule type" value="Genomic_DNA"/>
</dbReference>
<evidence type="ECO:0000313" key="3">
    <source>
        <dbReference type="Proteomes" id="UP000774570"/>
    </source>
</evidence>
<reference evidence="2 3" key="1">
    <citation type="submission" date="2021-07" db="EMBL/GenBank/DDBJ databases">
        <title>Actinomadura sp. PM05-2 isolated from lichen.</title>
        <authorList>
            <person name="Somphong A."/>
            <person name="Phongsopitanun W."/>
            <person name="Tanasupawat S."/>
            <person name="Peongsungnone V."/>
        </authorList>
    </citation>
    <scope>NUCLEOTIDE SEQUENCE [LARGE SCALE GENOMIC DNA]</scope>
    <source>
        <strain evidence="2 3">PM05-2</strain>
    </source>
</reference>
<protein>
    <submittedName>
        <fullName evidence="2">Uncharacterized protein</fullName>
    </submittedName>
</protein>
<accession>A0ABS7FNU6</accession>
<name>A0ABS7FNU6_9ACTN</name>
<feature type="region of interest" description="Disordered" evidence="1">
    <location>
        <begin position="108"/>
        <end position="136"/>
    </location>
</feature>
<dbReference type="RefSeq" id="WP_220164032.1">
    <property type="nucleotide sequence ID" value="NZ_JAIBOA010000003.1"/>
</dbReference>
<comment type="caution">
    <text evidence="2">The sequence shown here is derived from an EMBL/GenBank/DDBJ whole genome shotgun (WGS) entry which is preliminary data.</text>
</comment>
<dbReference type="Proteomes" id="UP000774570">
    <property type="component" value="Unassembled WGS sequence"/>
</dbReference>